<keyword evidence="2" id="KW-0802">TPR repeat</keyword>
<sequence length="488" mass="54243">MDIEHIPVGEAELSSFRQTWKAEVSAQHKAVPTGDTGGSKSGTPASSATSSALASPRKPLARKQDVAPPLVAGPSAVPPAKVVKPASTVNDANALMAPSKPPDTHTRDENPAISAYSAGTRYERMGNLAEALKFYREAHRLDPDVEKKFRELPPRPLADDPSANLFTYYDLAAPTIIPGAAHTATSNSAGDDDSLVAQFRALNVGFSPLRPARKSKFFLLPNELISQIIVWAILLQGQSAICPMSLVSKKMFVLCAEQCVWRAVCERVHRPQQADQDSHRRQYSFQDDSIDSPATPPPLPPLSLELPLYNNSWAEMWRLRPRIRRDGVFISRINYVRQGQAIESYYAPVHLVSYFRYVRFFTDDEPNNNSITNIPVHRVAFWTTTLEPAAAVKLLGAKDFRQKGLMLGTYELDGRRVNLDLTAHDHRGGGVRFCAELDVVQSRKGRMNKLVWAGYWQQKANGQRSDIPLATLRPFMFSKVNSFPRTLL</sequence>
<dbReference type="InterPro" id="IPR036047">
    <property type="entry name" value="F-box-like_dom_sf"/>
</dbReference>
<feature type="repeat" description="TPR" evidence="2">
    <location>
        <begin position="112"/>
        <end position="145"/>
    </location>
</feature>
<proteinExistence type="predicted"/>
<dbReference type="AlphaFoldDB" id="A0AAD5XQW2"/>
<evidence type="ECO:0000313" key="5">
    <source>
        <dbReference type="EMBL" id="KAJ3185088.1"/>
    </source>
</evidence>
<dbReference type="GO" id="GO:0005737">
    <property type="term" value="C:cytoplasm"/>
    <property type="evidence" value="ECO:0007669"/>
    <property type="project" value="TreeGrafter"/>
</dbReference>
<dbReference type="EMBL" id="JADGJQ010000002">
    <property type="protein sequence ID" value="KAJ3185088.1"/>
    <property type="molecule type" value="Genomic_DNA"/>
</dbReference>
<evidence type="ECO:0000259" key="4">
    <source>
        <dbReference type="Pfam" id="PF19270"/>
    </source>
</evidence>
<comment type="caution">
    <text evidence="5">The sequence shown here is derived from an EMBL/GenBank/DDBJ whole genome shotgun (WGS) entry which is preliminary data.</text>
</comment>
<organism evidence="5 6">
    <name type="scientific">Geranomyces variabilis</name>
    <dbReference type="NCBI Taxonomy" id="109894"/>
    <lineage>
        <taxon>Eukaryota</taxon>
        <taxon>Fungi</taxon>
        <taxon>Fungi incertae sedis</taxon>
        <taxon>Chytridiomycota</taxon>
        <taxon>Chytridiomycota incertae sedis</taxon>
        <taxon>Chytridiomycetes</taxon>
        <taxon>Spizellomycetales</taxon>
        <taxon>Powellomycetaceae</taxon>
        <taxon>Geranomyces</taxon>
    </lineage>
</organism>
<keyword evidence="1" id="KW-0833">Ubl conjugation pathway</keyword>
<dbReference type="GO" id="GO:0019005">
    <property type="term" value="C:SCF ubiquitin ligase complex"/>
    <property type="evidence" value="ECO:0007669"/>
    <property type="project" value="TreeGrafter"/>
</dbReference>
<dbReference type="InterPro" id="IPR019734">
    <property type="entry name" value="TPR_rpt"/>
</dbReference>
<dbReference type="PANTHER" id="PTHR12874:SF9">
    <property type="entry name" value="F-BOX ONLY PROTEIN 48"/>
    <property type="match status" value="1"/>
</dbReference>
<feature type="compositionally biased region" description="Low complexity" evidence="3">
    <location>
        <begin position="72"/>
        <end position="87"/>
    </location>
</feature>
<keyword evidence="6" id="KW-1185">Reference proteome</keyword>
<reference evidence="5" key="1">
    <citation type="submission" date="2020-05" db="EMBL/GenBank/DDBJ databases">
        <title>Phylogenomic resolution of chytrid fungi.</title>
        <authorList>
            <person name="Stajich J.E."/>
            <person name="Amses K."/>
            <person name="Simmons R."/>
            <person name="Seto K."/>
            <person name="Myers J."/>
            <person name="Bonds A."/>
            <person name="Quandt C.A."/>
            <person name="Barry K."/>
            <person name="Liu P."/>
            <person name="Grigoriev I."/>
            <person name="Longcore J.E."/>
            <person name="James T.Y."/>
        </authorList>
    </citation>
    <scope>NUCLEOTIDE SEQUENCE</scope>
    <source>
        <strain evidence="5">JEL0379</strain>
    </source>
</reference>
<evidence type="ECO:0000313" key="6">
    <source>
        <dbReference type="Proteomes" id="UP001212152"/>
    </source>
</evidence>
<dbReference type="Proteomes" id="UP001212152">
    <property type="component" value="Unassembled WGS sequence"/>
</dbReference>
<feature type="compositionally biased region" description="Low complexity" evidence="3">
    <location>
        <begin position="41"/>
        <end position="55"/>
    </location>
</feature>
<dbReference type="PROSITE" id="PS50005">
    <property type="entry name" value="TPR"/>
    <property type="match status" value="1"/>
</dbReference>
<evidence type="ECO:0000256" key="1">
    <source>
        <dbReference type="ARBA" id="ARBA00022786"/>
    </source>
</evidence>
<feature type="region of interest" description="Disordered" evidence="3">
    <location>
        <begin position="22"/>
        <end position="111"/>
    </location>
</feature>
<name>A0AAD5XQW2_9FUNG</name>
<dbReference type="Pfam" id="PF19270">
    <property type="entry name" value="FBO_C"/>
    <property type="match status" value="1"/>
</dbReference>
<accession>A0AAD5XQW2</accession>
<feature type="domain" description="F-box protein Hrt3/FBXO9 C-terminal" evidence="4">
    <location>
        <begin position="309"/>
        <end position="436"/>
    </location>
</feature>
<dbReference type="GO" id="GO:0031146">
    <property type="term" value="P:SCF-dependent proteasomal ubiquitin-dependent protein catabolic process"/>
    <property type="evidence" value="ECO:0007669"/>
    <property type="project" value="TreeGrafter"/>
</dbReference>
<evidence type="ECO:0000256" key="2">
    <source>
        <dbReference type="PROSITE-ProRule" id="PRU00339"/>
    </source>
</evidence>
<evidence type="ECO:0000256" key="3">
    <source>
        <dbReference type="SAM" id="MobiDB-lite"/>
    </source>
</evidence>
<gene>
    <name evidence="5" type="ORF">HDU87_002654</name>
</gene>
<dbReference type="InterPro" id="IPR045464">
    <property type="entry name" value="Hrt3/FBXO9_C"/>
</dbReference>
<protein>
    <recommendedName>
        <fullName evidence="4">F-box protein Hrt3/FBXO9 C-terminal domain-containing protein</fullName>
    </recommendedName>
</protein>
<dbReference type="PANTHER" id="PTHR12874">
    <property type="entry name" value="F-BOX ONLY PROTEIN 48-RELATED"/>
    <property type="match status" value="1"/>
</dbReference>
<dbReference type="SUPFAM" id="SSF81383">
    <property type="entry name" value="F-box domain"/>
    <property type="match status" value="1"/>
</dbReference>